<evidence type="ECO:0000256" key="1">
    <source>
        <dbReference type="ARBA" id="ARBA00004651"/>
    </source>
</evidence>
<reference evidence="11 12" key="1">
    <citation type="journal article" date="2019" name="Int. J. Syst. Evol. Microbiol.">
        <title>The Global Catalogue of Microorganisms (GCM) 10K type strain sequencing project: providing services to taxonomists for standard genome sequencing and annotation.</title>
        <authorList>
            <consortium name="The Broad Institute Genomics Platform"/>
            <consortium name="The Broad Institute Genome Sequencing Center for Infectious Disease"/>
            <person name="Wu L."/>
            <person name="Ma J."/>
        </authorList>
    </citation>
    <scope>NUCLEOTIDE SEQUENCE [LARGE SCALE GENOMIC DNA]</scope>
    <source>
        <strain evidence="11 12">JCM 14559</strain>
    </source>
</reference>
<gene>
    <name evidence="11" type="ORF">GCM10009759_76640</name>
</gene>
<keyword evidence="5" id="KW-0029">Amino-acid transport</keyword>
<comment type="caution">
    <text evidence="11">The sequence shown here is derived from an EMBL/GenBank/DDBJ whole genome shotgun (WGS) entry which is preliminary data.</text>
</comment>
<feature type="transmembrane region" description="Helical" evidence="8">
    <location>
        <begin position="28"/>
        <end position="46"/>
    </location>
</feature>
<evidence type="ECO:0000313" key="12">
    <source>
        <dbReference type="Proteomes" id="UP001500897"/>
    </source>
</evidence>
<feature type="domain" description="ABC transmembrane type-1" evidence="10">
    <location>
        <begin position="69"/>
        <end position="275"/>
    </location>
</feature>
<keyword evidence="2 8" id="KW-0813">Transport</keyword>
<dbReference type="InterPro" id="IPR035906">
    <property type="entry name" value="MetI-like_sf"/>
</dbReference>
<evidence type="ECO:0000256" key="7">
    <source>
        <dbReference type="ARBA" id="ARBA00023136"/>
    </source>
</evidence>
<organism evidence="11 12">
    <name type="scientific">Kitasatospora saccharophila</name>
    <dbReference type="NCBI Taxonomy" id="407973"/>
    <lineage>
        <taxon>Bacteria</taxon>
        <taxon>Bacillati</taxon>
        <taxon>Actinomycetota</taxon>
        <taxon>Actinomycetes</taxon>
        <taxon>Kitasatosporales</taxon>
        <taxon>Streptomycetaceae</taxon>
        <taxon>Kitasatospora</taxon>
    </lineage>
</organism>
<feature type="compositionally biased region" description="Gly residues" evidence="9">
    <location>
        <begin position="330"/>
        <end position="341"/>
    </location>
</feature>
<keyword evidence="6 8" id="KW-1133">Transmembrane helix</keyword>
<protein>
    <submittedName>
        <fullName evidence="11">Amino acid ABC transporter permease</fullName>
    </submittedName>
</protein>
<feature type="transmembrane region" description="Helical" evidence="8">
    <location>
        <begin position="66"/>
        <end position="93"/>
    </location>
</feature>
<dbReference type="CDD" id="cd06261">
    <property type="entry name" value="TM_PBP2"/>
    <property type="match status" value="1"/>
</dbReference>
<dbReference type="EMBL" id="BAAANS010000104">
    <property type="protein sequence ID" value="GAA2124804.1"/>
    <property type="molecule type" value="Genomic_DNA"/>
</dbReference>
<dbReference type="InterPro" id="IPR043429">
    <property type="entry name" value="ArtM/GltK/GlnP/TcyL/YhdX-like"/>
</dbReference>
<evidence type="ECO:0000256" key="5">
    <source>
        <dbReference type="ARBA" id="ARBA00022970"/>
    </source>
</evidence>
<dbReference type="PANTHER" id="PTHR30614:SF0">
    <property type="entry name" value="L-CYSTINE TRANSPORT SYSTEM PERMEASE PROTEIN TCYL"/>
    <property type="match status" value="1"/>
</dbReference>
<feature type="transmembrane region" description="Helical" evidence="8">
    <location>
        <begin position="151"/>
        <end position="170"/>
    </location>
</feature>
<evidence type="ECO:0000256" key="4">
    <source>
        <dbReference type="ARBA" id="ARBA00022692"/>
    </source>
</evidence>
<keyword evidence="12" id="KW-1185">Reference proteome</keyword>
<name>A0ABN2YBG8_9ACTN</name>
<dbReference type="SUPFAM" id="SSF161098">
    <property type="entry name" value="MetI-like"/>
    <property type="match status" value="1"/>
</dbReference>
<evidence type="ECO:0000256" key="8">
    <source>
        <dbReference type="RuleBase" id="RU363032"/>
    </source>
</evidence>
<dbReference type="Gene3D" id="1.10.3720.10">
    <property type="entry name" value="MetI-like"/>
    <property type="match status" value="1"/>
</dbReference>
<evidence type="ECO:0000313" key="11">
    <source>
        <dbReference type="EMBL" id="GAA2124804.1"/>
    </source>
</evidence>
<keyword evidence="3" id="KW-1003">Cell membrane</keyword>
<comment type="similarity">
    <text evidence="8">Belongs to the binding-protein-dependent transport system permease family.</text>
</comment>
<dbReference type="InterPro" id="IPR000515">
    <property type="entry name" value="MetI-like"/>
</dbReference>
<dbReference type="NCBIfam" id="TIGR01726">
    <property type="entry name" value="HEQRo_perm_3TM"/>
    <property type="match status" value="1"/>
</dbReference>
<keyword evidence="4 8" id="KW-0812">Transmembrane</keyword>
<evidence type="ECO:0000256" key="6">
    <source>
        <dbReference type="ARBA" id="ARBA00022989"/>
    </source>
</evidence>
<proteinExistence type="inferred from homology"/>
<feature type="transmembrane region" description="Helical" evidence="8">
    <location>
        <begin position="105"/>
        <end position="131"/>
    </location>
</feature>
<feature type="compositionally biased region" description="Low complexity" evidence="9">
    <location>
        <begin position="311"/>
        <end position="329"/>
    </location>
</feature>
<evidence type="ECO:0000256" key="2">
    <source>
        <dbReference type="ARBA" id="ARBA00022448"/>
    </source>
</evidence>
<feature type="transmembrane region" description="Helical" evidence="8">
    <location>
        <begin position="254"/>
        <end position="278"/>
    </location>
</feature>
<evidence type="ECO:0000256" key="9">
    <source>
        <dbReference type="SAM" id="MobiDB-lite"/>
    </source>
</evidence>
<feature type="region of interest" description="Disordered" evidence="9">
    <location>
        <begin position="311"/>
        <end position="341"/>
    </location>
</feature>
<dbReference type="PANTHER" id="PTHR30614">
    <property type="entry name" value="MEMBRANE COMPONENT OF AMINO ACID ABC TRANSPORTER"/>
    <property type="match status" value="1"/>
</dbReference>
<dbReference type="PROSITE" id="PS50928">
    <property type="entry name" value="ABC_TM1"/>
    <property type="match status" value="1"/>
</dbReference>
<dbReference type="RefSeq" id="WP_344559155.1">
    <property type="nucleotide sequence ID" value="NZ_BAAANS010000104.1"/>
</dbReference>
<sequence>MEKTDQGSAERGRPETIRAVPVRHPGRWVSVAVVAVLGAMLLHVLLTNPALDWDFVGATLRDPTVVHGIWVTLELTALSMLMGVVGGVLLAVMRLSKNPVLSGTAWFYIWVFRGTPVLVQLVLWNNIGFLWKQISLGVPFGPSFWSQDSNTLVPVFTAALLGLGLNEAAYMAEIVRAGIQSVDEGQSEAAHALGMSRTTVLRRIVLPQAMRVIIPPTGNETISMLKTTSLVQVISLVELFTAGHDISTRTYKPIAAMIAISIYYLLLTSILTVGQYYLERYYARGANRTLPPTPLQRVRALFAGRAPAKAAGPAAATAPGGAPGSASGDAPGGAPDGGKDA</sequence>
<keyword evidence="7 8" id="KW-0472">Membrane</keyword>
<evidence type="ECO:0000259" key="10">
    <source>
        <dbReference type="PROSITE" id="PS50928"/>
    </source>
</evidence>
<dbReference type="Proteomes" id="UP001500897">
    <property type="component" value="Unassembled WGS sequence"/>
</dbReference>
<comment type="subcellular location">
    <subcellularLocation>
        <location evidence="1 8">Cell membrane</location>
        <topology evidence="1 8">Multi-pass membrane protein</topology>
    </subcellularLocation>
</comment>
<evidence type="ECO:0000256" key="3">
    <source>
        <dbReference type="ARBA" id="ARBA00022475"/>
    </source>
</evidence>
<accession>A0ABN2YBG8</accession>
<dbReference type="Pfam" id="PF00528">
    <property type="entry name" value="BPD_transp_1"/>
    <property type="match status" value="1"/>
</dbReference>
<dbReference type="InterPro" id="IPR010065">
    <property type="entry name" value="AA_ABC_transptr_permease_3TM"/>
</dbReference>